<name>A0A367EGK5_9ACTN</name>
<gene>
    <name evidence="1" type="ORF">DTL70_29175</name>
</gene>
<dbReference type="NCBIfam" id="TIGR01643">
    <property type="entry name" value="YD_repeat_2x"/>
    <property type="match status" value="1"/>
</dbReference>
<dbReference type="InterPro" id="IPR031325">
    <property type="entry name" value="RHS_repeat"/>
</dbReference>
<dbReference type="Pfam" id="PF05593">
    <property type="entry name" value="RHS_repeat"/>
    <property type="match status" value="1"/>
</dbReference>
<evidence type="ECO:0000313" key="2">
    <source>
        <dbReference type="Proteomes" id="UP000252914"/>
    </source>
</evidence>
<keyword evidence="2" id="KW-1185">Reference proteome</keyword>
<reference evidence="1 2" key="1">
    <citation type="submission" date="2018-06" db="EMBL/GenBank/DDBJ databases">
        <title>Streptomyces reniochalinae sp. nov. and Streptomyces diacarnus sp. nov. from marine sponges.</title>
        <authorList>
            <person name="Li L."/>
        </authorList>
    </citation>
    <scope>NUCLEOTIDE SEQUENCE [LARGE SCALE GENOMIC DNA]</scope>
    <source>
        <strain evidence="1 2">LHW51701</strain>
    </source>
</reference>
<comment type="caution">
    <text evidence="1">The sequence shown here is derived from an EMBL/GenBank/DDBJ whole genome shotgun (WGS) entry which is preliminary data.</text>
</comment>
<accession>A0A367EGK5</accession>
<dbReference type="Proteomes" id="UP000252914">
    <property type="component" value="Unassembled WGS sequence"/>
</dbReference>
<dbReference type="AlphaFoldDB" id="A0A367EGK5"/>
<evidence type="ECO:0008006" key="3">
    <source>
        <dbReference type="Google" id="ProtNLM"/>
    </source>
</evidence>
<proteinExistence type="predicted"/>
<sequence>MVRFGHDPRGNLAEVTGSTGDAWRFGYDEAARIVS</sequence>
<dbReference type="EMBL" id="QOIN01000061">
    <property type="protein sequence ID" value="RCG16340.1"/>
    <property type="molecule type" value="Genomic_DNA"/>
</dbReference>
<dbReference type="InterPro" id="IPR006530">
    <property type="entry name" value="YD"/>
</dbReference>
<organism evidence="1 2">
    <name type="scientific">Streptomyces diacarni</name>
    <dbReference type="NCBI Taxonomy" id="2800381"/>
    <lineage>
        <taxon>Bacteria</taxon>
        <taxon>Bacillati</taxon>
        <taxon>Actinomycetota</taxon>
        <taxon>Actinomycetes</taxon>
        <taxon>Kitasatosporales</taxon>
        <taxon>Streptomycetaceae</taxon>
        <taxon>Streptomyces</taxon>
    </lineage>
</organism>
<protein>
    <recommendedName>
        <fullName evidence="3">RHS repeat protein</fullName>
    </recommendedName>
</protein>
<evidence type="ECO:0000313" key="1">
    <source>
        <dbReference type="EMBL" id="RCG16340.1"/>
    </source>
</evidence>